<evidence type="ECO:0000313" key="1">
    <source>
        <dbReference type="EMBL" id="RGX78538.1"/>
    </source>
</evidence>
<dbReference type="EMBL" id="QSCF01000015">
    <property type="protein sequence ID" value="RGX78538.1"/>
    <property type="molecule type" value="Genomic_DNA"/>
</dbReference>
<sequence length="71" mass="8833">MSIGRMIEGESQWFHGFNEDYFYDRGLFTRKLMGRWWASLYAIYYIVFKYQKYRENITIWKALQKIFAGIW</sequence>
<gene>
    <name evidence="1" type="ORF">DXA68_10900</name>
</gene>
<organism evidence="1 2">
    <name type="scientific">Bacteroides stercorirosoris</name>
    <dbReference type="NCBI Taxonomy" id="871324"/>
    <lineage>
        <taxon>Bacteria</taxon>
        <taxon>Pseudomonadati</taxon>
        <taxon>Bacteroidota</taxon>
        <taxon>Bacteroidia</taxon>
        <taxon>Bacteroidales</taxon>
        <taxon>Bacteroidaceae</taxon>
        <taxon>Bacteroides</taxon>
    </lineage>
</organism>
<protein>
    <submittedName>
        <fullName evidence="1">Uncharacterized protein</fullName>
    </submittedName>
</protein>
<dbReference type="AlphaFoldDB" id="A0A413H4P1"/>
<accession>A0A413H4P1</accession>
<name>A0A413H4P1_9BACE</name>
<dbReference type="Proteomes" id="UP000286075">
    <property type="component" value="Unassembled WGS sequence"/>
</dbReference>
<proteinExistence type="predicted"/>
<evidence type="ECO:0000313" key="2">
    <source>
        <dbReference type="Proteomes" id="UP000286075"/>
    </source>
</evidence>
<comment type="caution">
    <text evidence="1">The sequence shown here is derived from an EMBL/GenBank/DDBJ whole genome shotgun (WGS) entry which is preliminary data.</text>
</comment>
<reference evidence="1 2" key="1">
    <citation type="submission" date="2018-08" db="EMBL/GenBank/DDBJ databases">
        <title>A genome reference for cultivated species of the human gut microbiota.</title>
        <authorList>
            <person name="Zou Y."/>
            <person name="Xue W."/>
            <person name="Luo G."/>
        </authorList>
    </citation>
    <scope>NUCLEOTIDE SEQUENCE [LARGE SCALE GENOMIC DNA]</scope>
    <source>
        <strain evidence="1 2">OF03-9BH</strain>
    </source>
</reference>